<evidence type="ECO:0000313" key="2">
    <source>
        <dbReference type="EMBL" id="GGG32960.1"/>
    </source>
</evidence>
<dbReference type="EMBL" id="BMJT01000013">
    <property type="protein sequence ID" value="GGG32960.1"/>
    <property type="molecule type" value="Genomic_DNA"/>
</dbReference>
<reference evidence="2" key="1">
    <citation type="journal article" date="2014" name="Int. J. Syst. Evol. Microbiol.">
        <title>Complete genome sequence of Corynebacterium casei LMG S-19264T (=DSM 44701T), isolated from a smear-ripened cheese.</title>
        <authorList>
            <consortium name="US DOE Joint Genome Institute (JGI-PGF)"/>
            <person name="Walter F."/>
            <person name="Albersmeier A."/>
            <person name="Kalinowski J."/>
            <person name="Ruckert C."/>
        </authorList>
    </citation>
    <scope>NUCLEOTIDE SEQUENCE</scope>
    <source>
        <strain evidence="2">CGMCC 1.15760</strain>
    </source>
</reference>
<feature type="coiled-coil region" evidence="1">
    <location>
        <begin position="89"/>
        <end position="120"/>
    </location>
</feature>
<organism evidence="2 3">
    <name type="scientific">Lysinibacillus alkalisoli</name>
    <dbReference type="NCBI Taxonomy" id="1911548"/>
    <lineage>
        <taxon>Bacteria</taxon>
        <taxon>Bacillati</taxon>
        <taxon>Bacillota</taxon>
        <taxon>Bacilli</taxon>
        <taxon>Bacillales</taxon>
        <taxon>Bacillaceae</taxon>
        <taxon>Lysinibacillus</taxon>
    </lineage>
</organism>
<protein>
    <submittedName>
        <fullName evidence="2">Uncharacterized protein</fullName>
    </submittedName>
</protein>
<gene>
    <name evidence="2" type="ORF">GCM10007425_29550</name>
</gene>
<keyword evidence="3" id="KW-1185">Reference proteome</keyword>
<proteinExistence type="predicted"/>
<comment type="caution">
    <text evidence="2">The sequence shown here is derived from an EMBL/GenBank/DDBJ whole genome shotgun (WGS) entry which is preliminary data.</text>
</comment>
<sequence length="218" mass="24358">MKENKQYQTETVAPAQPFLNAEKEQMEQLQRKSRELGEATQMSAIEGVSVLTGMSPGVQAQLNELAAIKAAQKAEQEPKKEIEEVKPQVSDISSEVQAQLDELAALKEAEKNKQEEQEKDPEYVKFAKPYKFEGKEYKGIKLEFDEMTGADILEAEEEFIQTKTQTAAQTPLKELSKGYLAFFAARACAQPVDFILGLDGKSFAKITRKAQSFLLAED</sequence>
<dbReference type="AlphaFoldDB" id="A0A917GAP3"/>
<evidence type="ECO:0000313" key="3">
    <source>
        <dbReference type="Proteomes" id="UP000616608"/>
    </source>
</evidence>
<dbReference type="RefSeq" id="WP_188615841.1">
    <property type="nucleotide sequence ID" value="NZ_BMJT01000013.1"/>
</dbReference>
<keyword evidence="1" id="KW-0175">Coiled coil</keyword>
<reference evidence="2" key="2">
    <citation type="submission" date="2020-09" db="EMBL/GenBank/DDBJ databases">
        <authorList>
            <person name="Sun Q."/>
            <person name="Zhou Y."/>
        </authorList>
    </citation>
    <scope>NUCLEOTIDE SEQUENCE</scope>
    <source>
        <strain evidence="2">CGMCC 1.15760</strain>
    </source>
</reference>
<evidence type="ECO:0000256" key="1">
    <source>
        <dbReference type="SAM" id="Coils"/>
    </source>
</evidence>
<accession>A0A917GAP3</accession>
<name>A0A917GAP3_9BACI</name>
<dbReference type="Proteomes" id="UP000616608">
    <property type="component" value="Unassembled WGS sequence"/>
</dbReference>